<evidence type="ECO:0000256" key="5">
    <source>
        <dbReference type="ARBA" id="ARBA00022833"/>
    </source>
</evidence>
<dbReference type="GO" id="GO:0006508">
    <property type="term" value="P:proteolysis"/>
    <property type="evidence" value="ECO:0007669"/>
    <property type="project" value="UniProtKB-KW"/>
</dbReference>
<dbReference type="RefSeq" id="WP_093205762.1">
    <property type="nucleotide sequence ID" value="NZ_FNGS01000007.1"/>
</dbReference>
<evidence type="ECO:0000256" key="8">
    <source>
        <dbReference type="ARBA" id="ARBA00023316"/>
    </source>
</evidence>
<evidence type="ECO:0000256" key="1">
    <source>
        <dbReference type="ARBA" id="ARBA00001362"/>
    </source>
</evidence>
<accession>A0A1G9U9Y7</accession>
<comment type="cofactor">
    <cofactor evidence="9">
        <name>Zn(2+)</name>
        <dbReference type="ChEBI" id="CHEBI:29105"/>
    </cofactor>
    <text evidence="9">Binds 1 zinc ion per subunit.</text>
</comment>
<feature type="binding site" evidence="9">
    <location>
        <position position="135"/>
    </location>
    <ligand>
        <name>Zn(2+)</name>
        <dbReference type="ChEBI" id="CHEBI:29105"/>
        <note>catalytic</note>
    </ligand>
</feature>
<reference evidence="11 12" key="1">
    <citation type="submission" date="2016-10" db="EMBL/GenBank/DDBJ databases">
        <authorList>
            <person name="de Groot N.N."/>
        </authorList>
    </citation>
    <scope>NUCLEOTIDE SEQUENCE [LARGE SCALE GENOMIC DNA]</scope>
    <source>
        <strain evidence="11 12">DSM 21668</strain>
    </source>
</reference>
<dbReference type="Pfam" id="PF01427">
    <property type="entry name" value="Peptidase_M15"/>
    <property type="match status" value="1"/>
</dbReference>
<keyword evidence="8 10" id="KW-0961">Cell wall biogenesis/degradation</keyword>
<gene>
    <name evidence="11" type="ORF">SAMN04488090_3738</name>
</gene>
<keyword evidence="12" id="KW-1185">Reference proteome</keyword>
<dbReference type="Gene3D" id="3.30.1380.10">
    <property type="match status" value="1"/>
</dbReference>
<evidence type="ECO:0000256" key="6">
    <source>
        <dbReference type="ARBA" id="ARBA00022997"/>
    </source>
</evidence>
<dbReference type="PANTHER" id="PTHR43126">
    <property type="entry name" value="D-ALANYL-D-ALANINE DIPEPTIDASE"/>
    <property type="match status" value="1"/>
</dbReference>
<dbReference type="InterPro" id="IPR000755">
    <property type="entry name" value="A_A_dipeptidase"/>
</dbReference>
<comment type="catalytic activity">
    <reaction evidence="1 9 10">
        <text>D-alanyl-D-alanine + H2O = 2 D-alanine</text>
        <dbReference type="Rhea" id="RHEA:20661"/>
        <dbReference type="ChEBI" id="CHEBI:15377"/>
        <dbReference type="ChEBI" id="CHEBI:57416"/>
        <dbReference type="ChEBI" id="CHEBI:57822"/>
        <dbReference type="EC" id="3.4.13.22"/>
    </reaction>
</comment>
<keyword evidence="5 9" id="KW-0862">Zinc</keyword>
<feature type="site" description="Transition state stabilizer" evidence="9">
    <location>
        <position position="95"/>
    </location>
</feature>
<evidence type="ECO:0000256" key="2">
    <source>
        <dbReference type="ARBA" id="ARBA00022670"/>
    </source>
</evidence>
<protein>
    <recommendedName>
        <fullName evidence="9 10">D-alanyl-D-alanine dipeptidase</fullName>
        <shortName evidence="9 10">D-Ala-D-Ala dipeptidase</shortName>
        <ecNumber evidence="9 10">3.4.13.22</ecNumber>
    </recommendedName>
</protein>
<dbReference type="GO" id="GO:0160237">
    <property type="term" value="F:D-Ala-D-Ala dipeptidase activity"/>
    <property type="evidence" value="ECO:0007669"/>
    <property type="project" value="UniProtKB-EC"/>
</dbReference>
<evidence type="ECO:0000313" key="11">
    <source>
        <dbReference type="EMBL" id="SDM56633.1"/>
    </source>
</evidence>
<dbReference type="EMBL" id="FNGS01000007">
    <property type="protein sequence ID" value="SDM56633.1"/>
    <property type="molecule type" value="Genomic_DNA"/>
</dbReference>
<dbReference type="CDD" id="cd14840">
    <property type="entry name" value="D-Ala-D-Ala_dipeptidase_Aad"/>
    <property type="match status" value="1"/>
</dbReference>
<dbReference type="GO" id="GO:0008270">
    <property type="term" value="F:zinc ion binding"/>
    <property type="evidence" value="ECO:0007669"/>
    <property type="project" value="UniProtKB-UniRule"/>
</dbReference>
<evidence type="ECO:0000256" key="10">
    <source>
        <dbReference type="PIRNR" id="PIRNR026671"/>
    </source>
</evidence>
<dbReference type="OrthoDB" id="9801430at2"/>
<feature type="binding site" evidence="9">
    <location>
        <position position="202"/>
    </location>
    <ligand>
        <name>Zn(2+)</name>
        <dbReference type="ChEBI" id="CHEBI:29105"/>
        <note>catalytic</note>
    </ligand>
</feature>
<comment type="function">
    <text evidence="9 10">Catalyzes hydrolysis of the D-alanyl-D-alanine dipeptide.</text>
</comment>
<dbReference type="GO" id="GO:0071555">
    <property type="term" value="P:cell wall organization"/>
    <property type="evidence" value="ECO:0007669"/>
    <property type="project" value="UniProtKB-KW"/>
</dbReference>
<comment type="similarity">
    <text evidence="9 10">Belongs to the peptidase M15D family.</text>
</comment>
<keyword evidence="3 9" id="KW-0479">Metal-binding</keyword>
<dbReference type="Proteomes" id="UP000198901">
    <property type="component" value="Unassembled WGS sequence"/>
</dbReference>
<sequence>MKYLLTFLFLQPFWLVCDEEKKLEKAGLVDIRTVDPTLLVDLKYSTSDNFMHKDVYGCITRCFLQPLAADKLKKAHDWLKQHYPDYRLLVYDGARSRSVQWKLWDALPQYAPRLRENYVANPRRGSIHNYGCAVDLTVATADGKALDMGTAFDFFGSEAYPRKEAEMLRQGKITKEQVANREILRNAMKSAGFMGITSEWWHFNALSLEQAKARYSIVE</sequence>
<keyword evidence="4 9" id="KW-0378">Hydrolase</keyword>
<dbReference type="STRING" id="563176.SAMN04488090_3738"/>
<proteinExistence type="inferred from homology"/>
<keyword evidence="2 9" id="KW-0645">Protease</keyword>
<dbReference type="HAMAP" id="MF_01924">
    <property type="entry name" value="A_A_dipeptidase"/>
    <property type="match status" value="1"/>
</dbReference>
<dbReference type="AlphaFoldDB" id="A0A1G9U9Y7"/>
<keyword evidence="6 9" id="KW-0224">Dipeptidase</keyword>
<organism evidence="11 12">
    <name type="scientific">Siphonobacter aquaeclarae</name>
    <dbReference type="NCBI Taxonomy" id="563176"/>
    <lineage>
        <taxon>Bacteria</taxon>
        <taxon>Pseudomonadati</taxon>
        <taxon>Bacteroidota</taxon>
        <taxon>Cytophagia</taxon>
        <taxon>Cytophagales</taxon>
        <taxon>Cytophagaceae</taxon>
        <taxon>Siphonobacter</taxon>
    </lineage>
</organism>
<feature type="binding site" evidence="9">
    <location>
        <position position="128"/>
    </location>
    <ligand>
        <name>Zn(2+)</name>
        <dbReference type="ChEBI" id="CHEBI:29105"/>
        <note>catalytic</note>
    </ligand>
</feature>
<dbReference type="GO" id="GO:0008237">
    <property type="term" value="F:metallopeptidase activity"/>
    <property type="evidence" value="ECO:0007669"/>
    <property type="project" value="UniProtKB-KW"/>
</dbReference>
<dbReference type="SUPFAM" id="SSF55166">
    <property type="entry name" value="Hedgehog/DD-peptidase"/>
    <property type="match status" value="1"/>
</dbReference>
<evidence type="ECO:0000256" key="9">
    <source>
        <dbReference type="HAMAP-Rule" id="MF_01924"/>
    </source>
</evidence>
<dbReference type="PIRSF" id="PIRSF026671">
    <property type="entry name" value="AA_dipeptidase"/>
    <property type="match status" value="1"/>
</dbReference>
<dbReference type="InterPro" id="IPR009045">
    <property type="entry name" value="Zn_M74/Hedgehog-like"/>
</dbReference>
<dbReference type="PANTHER" id="PTHR43126:SF2">
    <property type="entry name" value="D-ALANYL-D-ALANINE DIPEPTIDASE"/>
    <property type="match status" value="1"/>
</dbReference>
<feature type="active site" description="Proton donor/acceptor" evidence="9">
    <location>
        <position position="199"/>
    </location>
</feature>
<evidence type="ECO:0000256" key="4">
    <source>
        <dbReference type="ARBA" id="ARBA00022801"/>
    </source>
</evidence>
<dbReference type="EC" id="3.4.13.22" evidence="9 10"/>
<name>A0A1G9U9Y7_9BACT</name>
<evidence type="ECO:0000313" key="12">
    <source>
        <dbReference type="Proteomes" id="UP000198901"/>
    </source>
</evidence>
<evidence type="ECO:0000256" key="7">
    <source>
        <dbReference type="ARBA" id="ARBA00023049"/>
    </source>
</evidence>
<keyword evidence="7 9" id="KW-0482">Metalloprotease</keyword>
<evidence type="ECO:0000256" key="3">
    <source>
        <dbReference type="ARBA" id="ARBA00022723"/>
    </source>
</evidence>